<dbReference type="InterPro" id="IPR053178">
    <property type="entry name" value="Osmoadaptation_assoc"/>
</dbReference>
<dbReference type="EMBL" id="QKXC01000097">
    <property type="protein sequence ID" value="RBR21878.1"/>
    <property type="molecule type" value="Genomic_DNA"/>
</dbReference>
<sequence length="821" mass="89570">MKYLNLLFLASAGAWAYPKPGNSPGALYFLDSNPQGASVVSFPMSADGSLGKPLRTSTDGQGLVGVNVNGSVAVDPLFSQGSVIVDGNYLFTVNAGSNTLASFQIPKDDPSHPVLMGQPVDTVGTTPNTVAYSRKHNIACVANTGTKPGVQCFSVSSSNGIKPVGGLRPLPIMSQTNPITGVPNTASNILFNPSETALFVAIKGDGMTSGYIYAYKVENGIVSEEAVESQPENLPLPFAISFVDDNSAVVATPAYGGAFVSIAQDLSITTNAIVNVTGQMATCWTAKSTDTGSIYLLDGGVPDVYAVSTETKALSRALPGYEQGMGSFDGTIVGSKLYALQAAPAVAIFDLEDPSCGPEVVDLNGFGNRSSWTASASVTAKDATGPWLRIRNYKPKATNTSGEDAPGYGFFRLSRQPSSTPTERLGSYLISQSSKSPDLIVNLAYLKHLPQRLSESPVLVSCLNVFCNSWSNYQRGLPPAQLIDARLYGLALRSLHAALNGPAQLRVETLTAMAILQKIELLFDVERGNHQTIHSGGMIPLMIKKGPPSLDDPLDMHLAHEAQVTLAVHWLVHRGDNFMLRSPWIERLQEGTQRLGLEDNKFDLNLSSFVVDVAIGRWPEFLHEMNDVHSNEDPIAAQSHAKSLQARLKHHFDQVYRLTAPTLKKATEQRIIRDVPGGDTPNGFAYEFATSKAFDLSFSYYTVCLILKLMIRSLNVFQNIQDETIWSEYCLYCSQMTKYIPYLRQQGQLGAVLYVTSFCLAFEGATETERVYIREFILWTDDYRQRFPRGQQEADEYFCYASKAMTGRQNFVLTPRKDLHE</sequence>
<dbReference type="RefSeq" id="XP_031017075.1">
    <property type="nucleotide sequence ID" value="XM_031158868.1"/>
</dbReference>
<name>A0A366RZ55_9HYPO</name>
<dbReference type="PANTHER" id="PTHR38111">
    <property type="entry name" value="ZN(2)-C6 FUNGAL-TYPE DOMAIN-CONTAINING PROTEIN-RELATED"/>
    <property type="match status" value="1"/>
</dbReference>
<protein>
    <submittedName>
        <fullName evidence="2">Uncharacterized protein</fullName>
    </submittedName>
</protein>
<comment type="caution">
    <text evidence="2">The sequence shown here is derived from an EMBL/GenBank/DDBJ whole genome shotgun (WGS) entry which is preliminary data.</text>
</comment>
<reference evidence="2 3" key="1">
    <citation type="submission" date="2018-06" db="EMBL/GenBank/DDBJ databases">
        <title>Fusarium incarnatum-equiseti species complex species 28.</title>
        <authorList>
            <person name="Gardiner D.M."/>
        </authorList>
    </citation>
    <scope>NUCLEOTIDE SEQUENCE [LARGE SCALE GENOMIC DNA]</scope>
    <source>
        <strain evidence="2 3">FIESC_28</strain>
    </source>
</reference>
<evidence type="ECO:0000313" key="3">
    <source>
        <dbReference type="Proteomes" id="UP000253153"/>
    </source>
</evidence>
<accession>A0A366RZ55</accession>
<keyword evidence="3" id="KW-1185">Reference proteome</keyword>
<keyword evidence="1" id="KW-0732">Signal</keyword>
<organism evidence="2 3">
    <name type="scientific">Fusarium coffeatum</name>
    <dbReference type="NCBI Taxonomy" id="231269"/>
    <lineage>
        <taxon>Eukaryota</taxon>
        <taxon>Fungi</taxon>
        <taxon>Dikarya</taxon>
        <taxon>Ascomycota</taxon>
        <taxon>Pezizomycotina</taxon>
        <taxon>Sordariomycetes</taxon>
        <taxon>Hypocreomycetidae</taxon>
        <taxon>Hypocreales</taxon>
        <taxon>Nectriaceae</taxon>
        <taxon>Fusarium</taxon>
        <taxon>Fusarium incarnatum-equiseti species complex</taxon>
    </lineage>
</organism>
<gene>
    <name evidence="2" type="ORF">FIESC28_04721</name>
</gene>
<dbReference type="OrthoDB" id="5034577at2759"/>
<feature type="signal peptide" evidence="1">
    <location>
        <begin position="1"/>
        <end position="16"/>
    </location>
</feature>
<proteinExistence type="predicted"/>
<dbReference type="InterPro" id="IPR015943">
    <property type="entry name" value="WD40/YVTN_repeat-like_dom_sf"/>
</dbReference>
<evidence type="ECO:0000256" key="1">
    <source>
        <dbReference type="SAM" id="SignalP"/>
    </source>
</evidence>
<dbReference type="Gene3D" id="2.130.10.10">
    <property type="entry name" value="YVTN repeat-like/Quinoprotein amine dehydrogenase"/>
    <property type="match status" value="1"/>
</dbReference>
<feature type="chain" id="PRO_5016628492" evidence="1">
    <location>
        <begin position="17"/>
        <end position="821"/>
    </location>
</feature>
<dbReference type="PANTHER" id="PTHR38111:SF11">
    <property type="entry name" value="TRANSCRIPTION FACTOR DOMAIN-CONTAINING PROTEIN-RELATED"/>
    <property type="match status" value="1"/>
</dbReference>
<dbReference type="Proteomes" id="UP000253153">
    <property type="component" value="Unassembled WGS sequence"/>
</dbReference>
<dbReference type="GeneID" id="41994164"/>
<dbReference type="AlphaFoldDB" id="A0A366RZ55"/>
<dbReference type="SUPFAM" id="SSF63825">
    <property type="entry name" value="YWTD domain"/>
    <property type="match status" value="1"/>
</dbReference>
<evidence type="ECO:0000313" key="2">
    <source>
        <dbReference type="EMBL" id="RBR21878.1"/>
    </source>
</evidence>